<feature type="compositionally biased region" description="Polar residues" evidence="5">
    <location>
        <begin position="107"/>
        <end position="123"/>
    </location>
</feature>
<dbReference type="GO" id="GO:0006351">
    <property type="term" value="P:DNA-templated transcription"/>
    <property type="evidence" value="ECO:0007669"/>
    <property type="project" value="InterPro"/>
</dbReference>
<keyword evidence="6" id="KW-0472">Membrane</keyword>
<evidence type="ECO:0000256" key="5">
    <source>
        <dbReference type="SAM" id="MobiDB-lite"/>
    </source>
</evidence>
<dbReference type="GO" id="GO:0000981">
    <property type="term" value="F:DNA-binding transcription factor activity, RNA polymerase II-specific"/>
    <property type="evidence" value="ECO:0007669"/>
    <property type="project" value="InterPro"/>
</dbReference>
<organism evidence="8 9">
    <name type="scientific">Septoria linicola</name>
    <dbReference type="NCBI Taxonomy" id="215465"/>
    <lineage>
        <taxon>Eukaryota</taxon>
        <taxon>Fungi</taxon>
        <taxon>Dikarya</taxon>
        <taxon>Ascomycota</taxon>
        <taxon>Pezizomycotina</taxon>
        <taxon>Dothideomycetes</taxon>
        <taxon>Dothideomycetidae</taxon>
        <taxon>Mycosphaerellales</taxon>
        <taxon>Mycosphaerellaceae</taxon>
        <taxon>Septoria</taxon>
    </lineage>
</organism>
<dbReference type="PROSITE" id="PS00463">
    <property type="entry name" value="ZN2_CY6_FUNGAL_1"/>
    <property type="match status" value="1"/>
</dbReference>
<proteinExistence type="predicted"/>
<dbReference type="PANTHER" id="PTHR47424">
    <property type="entry name" value="REGULATORY PROTEIN GAL4"/>
    <property type="match status" value="1"/>
</dbReference>
<dbReference type="Proteomes" id="UP001056384">
    <property type="component" value="Chromosome 8"/>
</dbReference>
<gene>
    <name evidence="8" type="ORF">Slin15195_G093230</name>
</gene>
<dbReference type="InterPro" id="IPR036864">
    <property type="entry name" value="Zn2-C6_fun-type_DNA-bd_sf"/>
</dbReference>
<dbReference type="PANTHER" id="PTHR47424:SF9">
    <property type="entry name" value="TAH-2"/>
    <property type="match status" value="1"/>
</dbReference>
<evidence type="ECO:0000256" key="3">
    <source>
        <dbReference type="ARBA" id="ARBA00023163"/>
    </source>
</evidence>
<dbReference type="InterPro" id="IPR051127">
    <property type="entry name" value="Fungal_SecMet_Regulators"/>
</dbReference>
<accession>A0A9Q9AW43</accession>
<evidence type="ECO:0000256" key="2">
    <source>
        <dbReference type="ARBA" id="ARBA00023015"/>
    </source>
</evidence>
<dbReference type="Pfam" id="PF00172">
    <property type="entry name" value="Zn_clus"/>
    <property type="match status" value="1"/>
</dbReference>
<feature type="transmembrane region" description="Helical" evidence="6">
    <location>
        <begin position="549"/>
        <end position="568"/>
    </location>
</feature>
<evidence type="ECO:0000313" key="9">
    <source>
        <dbReference type="Proteomes" id="UP001056384"/>
    </source>
</evidence>
<feature type="compositionally biased region" description="Basic and acidic residues" evidence="5">
    <location>
        <begin position="69"/>
        <end position="83"/>
    </location>
</feature>
<keyword evidence="2" id="KW-0805">Transcription regulation</keyword>
<evidence type="ECO:0000256" key="1">
    <source>
        <dbReference type="ARBA" id="ARBA00022723"/>
    </source>
</evidence>
<keyword evidence="9" id="KW-1185">Reference proteome</keyword>
<evidence type="ECO:0000256" key="6">
    <source>
        <dbReference type="SAM" id="Phobius"/>
    </source>
</evidence>
<dbReference type="CDD" id="cd00067">
    <property type="entry name" value="GAL4"/>
    <property type="match status" value="1"/>
</dbReference>
<feature type="region of interest" description="Disordered" evidence="5">
    <location>
        <begin position="52"/>
        <end position="87"/>
    </location>
</feature>
<dbReference type="AlphaFoldDB" id="A0A9Q9AW43"/>
<dbReference type="Gene3D" id="4.10.240.10">
    <property type="entry name" value="Zn(2)-C6 fungal-type DNA-binding domain"/>
    <property type="match status" value="1"/>
</dbReference>
<evidence type="ECO:0000313" key="8">
    <source>
        <dbReference type="EMBL" id="USW56004.1"/>
    </source>
</evidence>
<keyword evidence="4" id="KW-0539">Nucleus</keyword>
<dbReference type="InterPro" id="IPR001138">
    <property type="entry name" value="Zn2Cys6_DnaBD"/>
</dbReference>
<keyword evidence="6" id="KW-0812">Transmembrane</keyword>
<dbReference type="SMART" id="SM00066">
    <property type="entry name" value="GAL4"/>
    <property type="match status" value="1"/>
</dbReference>
<dbReference type="SMART" id="SM00906">
    <property type="entry name" value="Fungal_trans"/>
    <property type="match status" value="1"/>
</dbReference>
<dbReference type="EMBL" id="CP099425">
    <property type="protein sequence ID" value="USW56004.1"/>
    <property type="molecule type" value="Genomic_DNA"/>
</dbReference>
<dbReference type="CDD" id="cd12148">
    <property type="entry name" value="fungal_TF_MHR"/>
    <property type="match status" value="1"/>
</dbReference>
<dbReference type="SUPFAM" id="SSF57701">
    <property type="entry name" value="Zn2/Cys6 DNA-binding domain"/>
    <property type="match status" value="1"/>
</dbReference>
<dbReference type="GO" id="GO:0008270">
    <property type="term" value="F:zinc ion binding"/>
    <property type="evidence" value="ECO:0007669"/>
    <property type="project" value="InterPro"/>
</dbReference>
<evidence type="ECO:0000256" key="4">
    <source>
        <dbReference type="ARBA" id="ARBA00023242"/>
    </source>
</evidence>
<feature type="domain" description="Zn(2)-C6 fungal-type" evidence="7">
    <location>
        <begin position="17"/>
        <end position="48"/>
    </location>
</feature>
<dbReference type="GO" id="GO:0000435">
    <property type="term" value="P:positive regulation of transcription from RNA polymerase II promoter by galactose"/>
    <property type="evidence" value="ECO:0007669"/>
    <property type="project" value="TreeGrafter"/>
</dbReference>
<keyword evidence="6" id="KW-1133">Transmembrane helix</keyword>
<dbReference type="InterPro" id="IPR007219">
    <property type="entry name" value="XnlR_reg_dom"/>
</dbReference>
<dbReference type="GO" id="GO:0005634">
    <property type="term" value="C:nucleus"/>
    <property type="evidence" value="ECO:0007669"/>
    <property type="project" value="TreeGrafter"/>
</dbReference>
<evidence type="ECO:0000259" key="7">
    <source>
        <dbReference type="PROSITE" id="PS50048"/>
    </source>
</evidence>
<protein>
    <recommendedName>
        <fullName evidence="7">Zn(2)-C6 fungal-type domain-containing protein</fullName>
    </recommendedName>
</protein>
<dbReference type="GO" id="GO:0000978">
    <property type="term" value="F:RNA polymerase II cis-regulatory region sequence-specific DNA binding"/>
    <property type="evidence" value="ECO:0007669"/>
    <property type="project" value="TreeGrafter"/>
</dbReference>
<reference evidence="8" key="1">
    <citation type="submission" date="2022-06" db="EMBL/GenBank/DDBJ databases">
        <title>Complete genome sequences of two strains of the flax pathogen Septoria linicola.</title>
        <authorList>
            <person name="Lapalu N."/>
            <person name="Simon A."/>
            <person name="Demenou B."/>
            <person name="Paumier D."/>
            <person name="Guillot M.-P."/>
            <person name="Gout L."/>
            <person name="Valade R."/>
        </authorList>
    </citation>
    <scope>NUCLEOTIDE SEQUENCE</scope>
    <source>
        <strain evidence="8">SE15195</strain>
    </source>
</reference>
<name>A0A9Q9AW43_9PEZI</name>
<feature type="region of interest" description="Disordered" evidence="5">
    <location>
        <begin position="107"/>
        <end position="133"/>
    </location>
</feature>
<sequence>MPRPKVKPQDRQRSARACVPCKASKIRCDAGVPCGPCLKRERIDACVYLESARKRQKTSPLPTPSVEDASPRYDPRLEDDSQHGRSKTTVVPFAPIASMLPANGLQSRAATVTGTHTSPSNTPEPGKDASRMTQSRMLLSSKGEKLYVGENASLSFLQFLRRILKKYMGPSAFTENQFKDNMLEIEVPRDESPVMTDLSRGDKYALVQLYREASSGILDLFTVAEIHGFLDRHNALSPSNFIEVEDKRARAEQAALNMMLAIGHQCRGQNPFDAHNATRSFSCAQKYAFEGFLCDPSLDMVRVFLLMAFYMLGACHRNAAFMYLGIASKAACALGLHRKDQYKGLSTAECLPRWRTWKSLLILDTIVSSILGRPGGLPSMRPEDDSAYDGDGEIGEFDKPRWLASRAVFGICSHIIELEQQLGSGLNMDFQTADAFLQRLRKWNDSVPVELRHFASLKDTTLGPADRELFIGATHVACSYYFTIILVTRPFLISHLISQIRRRRRPSLDRADQFSAVSDLAQACLDSAVYMAKTGYMSINSTILSNNMCLLKAWMFAAGLLLGFSMFAQADPVREVDGAFQNAIAVLERLGVVSPQARHYYEILSTLSDAIMARREQLGRERRKKSNQYVSQIFTADFHDGSAQAPAYTTPSSGPSNVDISAGGSAGLDSMMGFDFDTSSFDGLSTSFPEQADGGWTADPLLSDNLYIDWETLWPMDGMMM</sequence>
<feature type="transmembrane region" description="Helical" evidence="6">
    <location>
        <begin position="479"/>
        <end position="497"/>
    </location>
</feature>
<dbReference type="Pfam" id="PF04082">
    <property type="entry name" value="Fungal_trans"/>
    <property type="match status" value="1"/>
</dbReference>
<keyword evidence="1" id="KW-0479">Metal-binding</keyword>
<dbReference type="OrthoDB" id="4064873at2759"/>
<dbReference type="PROSITE" id="PS50048">
    <property type="entry name" value="ZN2_CY6_FUNGAL_2"/>
    <property type="match status" value="1"/>
</dbReference>
<keyword evidence="3" id="KW-0804">Transcription</keyword>